<evidence type="ECO:0000313" key="3">
    <source>
        <dbReference type="EMBL" id="CAD1822063.1"/>
    </source>
</evidence>
<protein>
    <recommendedName>
        <fullName evidence="2">PCI domain-containing protein</fullName>
    </recommendedName>
</protein>
<dbReference type="EMBL" id="LR862142">
    <property type="protein sequence ID" value="CAD1822063.1"/>
    <property type="molecule type" value="Genomic_DNA"/>
</dbReference>
<dbReference type="FunFam" id="1.25.40.990:FF:000005">
    <property type="entry name" value="Putative SAC3/GANP family protein"/>
    <property type="match status" value="1"/>
</dbReference>
<dbReference type="Gene3D" id="1.25.40.990">
    <property type="match status" value="1"/>
</dbReference>
<dbReference type="GO" id="GO:0005634">
    <property type="term" value="C:nucleus"/>
    <property type="evidence" value="ECO:0007669"/>
    <property type="project" value="TreeGrafter"/>
</dbReference>
<feature type="region of interest" description="Disordered" evidence="1">
    <location>
        <begin position="504"/>
        <end position="607"/>
    </location>
</feature>
<dbReference type="InterPro" id="IPR000717">
    <property type="entry name" value="PCI_dom"/>
</dbReference>
<feature type="compositionally biased region" description="Low complexity" evidence="1">
    <location>
        <begin position="83"/>
        <end position="94"/>
    </location>
</feature>
<dbReference type="PROSITE" id="PS50250">
    <property type="entry name" value="PCI"/>
    <property type="match status" value="1"/>
</dbReference>
<feature type="domain" description="PCI" evidence="2">
    <location>
        <begin position="774"/>
        <end position="959"/>
    </location>
</feature>
<feature type="region of interest" description="Disordered" evidence="1">
    <location>
        <begin position="177"/>
        <end position="207"/>
    </location>
</feature>
<feature type="compositionally biased region" description="Polar residues" evidence="1">
    <location>
        <begin position="279"/>
        <end position="294"/>
    </location>
</feature>
<feature type="compositionally biased region" description="Low complexity" evidence="1">
    <location>
        <begin position="326"/>
        <end position="339"/>
    </location>
</feature>
<feature type="compositionally biased region" description="Polar residues" evidence="1">
    <location>
        <begin position="588"/>
        <end position="600"/>
    </location>
</feature>
<feature type="region of interest" description="Disordered" evidence="1">
    <location>
        <begin position="80"/>
        <end position="99"/>
    </location>
</feature>
<feature type="region of interest" description="Disordered" evidence="1">
    <location>
        <begin position="310"/>
        <end position="339"/>
    </location>
</feature>
<dbReference type="Pfam" id="PF03399">
    <property type="entry name" value="SAC3_GANP"/>
    <property type="match status" value="1"/>
</dbReference>
<dbReference type="InterPro" id="IPR005062">
    <property type="entry name" value="SAC3/GANP/THP3_conserved"/>
</dbReference>
<feature type="compositionally biased region" description="Basic and acidic residues" evidence="1">
    <location>
        <begin position="519"/>
        <end position="534"/>
    </location>
</feature>
<feature type="region of interest" description="Disordered" evidence="1">
    <location>
        <begin position="1"/>
        <end position="50"/>
    </location>
</feature>
<evidence type="ECO:0000259" key="2">
    <source>
        <dbReference type="PROSITE" id="PS50250"/>
    </source>
</evidence>
<dbReference type="PANTHER" id="PTHR12436">
    <property type="entry name" value="80 KDA MCM3-ASSOCIATED PROTEIN"/>
    <property type="match status" value="1"/>
</dbReference>
<organism evidence="3">
    <name type="scientific">Ananas comosus var. bracteatus</name>
    <name type="common">red pineapple</name>
    <dbReference type="NCBI Taxonomy" id="296719"/>
    <lineage>
        <taxon>Eukaryota</taxon>
        <taxon>Viridiplantae</taxon>
        <taxon>Streptophyta</taxon>
        <taxon>Embryophyta</taxon>
        <taxon>Tracheophyta</taxon>
        <taxon>Spermatophyta</taxon>
        <taxon>Magnoliopsida</taxon>
        <taxon>Liliopsida</taxon>
        <taxon>Poales</taxon>
        <taxon>Bromeliaceae</taxon>
        <taxon>Bromelioideae</taxon>
        <taxon>Ananas</taxon>
    </lineage>
</organism>
<proteinExistence type="predicted"/>
<accession>A0A6V7NTY2</accession>
<feature type="compositionally biased region" description="Low complexity" evidence="1">
    <location>
        <begin position="177"/>
        <end position="199"/>
    </location>
</feature>
<dbReference type="PANTHER" id="PTHR12436:SF4">
    <property type="entry name" value="LEUKOCYTE RECEPTOR CLUSTER MEMBER 8"/>
    <property type="match status" value="1"/>
</dbReference>
<feature type="compositionally biased region" description="Low complexity" evidence="1">
    <location>
        <begin position="31"/>
        <end position="48"/>
    </location>
</feature>
<reference evidence="3" key="1">
    <citation type="submission" date="2020-07" db="EMBL/GenBank/DDBJ databases">
        <authorList>
            <person name="Lin J."/>
        </authorList>
    </citation>
    <scope>NUCLEOTIDE SEQUENCE</scope>
</reference>
<feature type="compositionally biased region" description="Polar residues" evidence="1">
    <location>
        <begin position="567"/>
        <end position="578"/>
    </location>
</feature>
<dbReference type="AlphaFoldDB" id="A0A6V7NTY2"/>
<feature type="region of interest" description="Disordered" evidence="1">
    <location>
        <begin position="259"/>
        <end position="297"/>
    </location>
</feature>
<name>A0A6V7NTY2_ANACO</name>
<sequence>MANQGGDPVPGSGSTATEVIGGGQGQTVLYPSSTPSHHSWSASTAPATVSWNYKTDTATENGYPSNSGYYYDPLRDIPNSGATQTNTISTSQNTPNGTQDYSAYGYTNPEYQNYYYNYHQPTHDSSSQQIGATQNQNTGAAYQPLSSFQNSGSSYVGPTSYLGTYYNTGDNQNTAGYQNNSYYYHQPNPPHSYSSYSSSDANSVQSSTVSTNPAYYQQQYYQWPQYYSQNAPSLGCTPGMENSSATMAATSAVGVGGGYSYPSSQPPPPGTTSWRRDAGTSTLPSLQQEQSNAAAYQPTVDQEVRVPGFQSPYIPQIPSYSQNTMNTSPLPTNNPQNQQNLLYSQPLTAHVPPANQAPPPQHTVATLDTHRVSKMQIPTNPRIASGLALGVAKSDKENSTVNAAPKPAYVGVSVPKHSSKSSQEDTDSMIKGAFPVALRAYVERTFSRCKNDAQRAINQSLMKEMVTKASADGTLFTKNWDMEPLFPLPIDSNEQNNLQSSDLLSSLSKSKSSGRRTKSRWEPAPEEKLVEKPEPVTNDLAKVASWSRPEATERAGSNTWKLAKFLPSQQQTPSNKFNQRPAKKSRFSEPSNVTENGDASSDSDKEQSLTKYYASAISLANNPEEKKRREHRFKRFEKVQDDQRNAKNYRAKDVGGGSIYTRRASAMLLAKTHEDGASREVEDIDWDALTVKGTCQEIEKRYLRLTSAPDPSTVRPEDVLEKSLHMVQTSPKNYLYKCDQLKSIRQDLTVQRIQNGLTVKVYETHARLALQAGDLPEYNQCQSQLKRLYADGIKGCHMEFSAYNLLCIILHSNNKRELSSLMTRLSAEAKENEAVKHALAVQSAVSSGNYVLFFRLYKTAPNLNTCLMDLYIEKMRFEAVKCMSKSYRPTVPVKYISRILGFSRSVQGEDSEDMVIDKSEECEEWLRAHGVVLTVESNGELHLDAKASSSSLYMPEPEDAVAHGDANLAVDDFFTRAS</sequence>
<evidence type="ECO:0000256" key="1">
    <source>
        <dbReference type="SAM" id="MobiDB-lite"/>
    </source>
</evidence>
<dbReference type="InterPro" id="IPR045107">
    <property type="entry name" value="SAC3/GANP/THP3"/>
</dbReference>
<gene>
    <name evidence="3" type="ORF">CB5_LOCUS5274</name>
</gene>